<dbReference type="AlphaFoldDB" id="A0A8H4QIS6"/>
<dbReference type="InterPro" id="IPR001128">
    <property type="entry name" value="Cyt_P450"/>
</dbReference>
<evidence type="ECO:0000313" key="6">
    <source>
        <dbReference type="EMBL" id="KAF4611869.1"/>
    </source>
</evidence>
<dbReference type="InterPro" id="IPR002401">
    <property type="entry name" value="Cyt_P450_E_grp-I"/>
</dbReference>
<dbReference type="EMBL" id="JAACJL010000057">
    <property type="protein sequence ID" value="KAF4611869.1"/>
    <property type="molecule type" value="Genomic_DNA"/>
</dbReference>
<gene>
    <name evidence="6" type="ORF">D9613_003960</name>
</gene>
<keyword evidence="7" id="KW-1185">Reference proteome</keyword>
<evidence type="ECO:0000313" key="7">
    <source>
        <dbReference type="Proteomes" id="UP000521872"/>
    </source>
</evidence>
<sequence length="525" mass="60012">MSAPNSSIGSWQSLLSRAMDWSSASTDLSVINCSFALAFCFLAYTLSSYNTNSKSADRVYELPGSSLIHAWFFFYRRFDFIQKKFKESGGRPFRFKVLQHRIIAISGEKARQAFFSEATLSLSQGYRILTGGSPDLKDLELERISGKDLQREVDETFVRKILSLVRRDRIADTLPSLLDDCEQLMNNWGIEGRLNPFEEIYLLVFQMTVRMATCRELAEDKKAFKELANQYWIIQNCSTPISLLFPWFPSPMKKRKDKATAALYGLLYSFVMLRRNSPRPSTDPIDLLIAQGDSDENIVGTIMGVIFTGVINTGIISCWTLLYLSSNEEWKQKAEEEIRTMLDNHNLSGSAEPLHRRLASIPLNVWEDELPSVDLIIRETLRVVGAASIIRRNVQDEVVVDGILIQRGDFLTYQVADAHMNSAIYTDPGKFDPSRYLEGREEDKKETFSFLGWGVGRHPCAGMRMAKLEIKLVLSLFLLGYEYTLVDKSGKFPKTLPRPDRNDDLHSRPLGDPCYLQYRKRSEEW</sequence>
<dbReference type="InterPro" id="IPR036396">
    <property type="entry name" value="Cyt_P450_sf"/>
</dbReference>
<dbReference type="GO" id="GO:0020037">
    <property type="term" value="F:heme binding"/>
    <property type="evidence" value="ECO:0007669"/>
    <property type="project" value="InterPro"/>
</dbReference>
<evidence type="ECO:0008006" key="8">
    <source>
        <dbReference type="Google" id="ProtNLM"/>
    </source>
</evidence>
<proteinExistence type="inferred from homology"/>
<dbReference type="CDD" id="cd00302">
    <property type="entry name" value="cytochrome_P450"/>
    <property type="match status" value="1"/>
</dbReference>
<evidence type="ECO:0000256" key="1">
    <source>
        <dbReference type="ARBA" id="ARBA00010617"/>
    </source>
</evidence>
<dbReference type="PANTHER" id="PTHR24304:SF2">
    <property type="entry name" value="24-HYDROXYCHOLESTEROL 7-ALPHA-HYDROXYLASE"/>
    <property type="match status" value="1"/>
</dbReference>
<keyword evidence="4 5" id="KW-0408">Iron</keyword>
<dbReference type="Gene3D" id="1.10.630.10">
    <property type="entry name" value="Cytochrome P450"/>
    <property type="match status" value="1"/>
</dbReference>
<reference evidence="6 7" key="1">
    <citation type="submission" date="2019-12" db="EMBL/GenBank/DDBJ databases">
        <authorList>
            <person name="Floudas D."/>
            <person name="Bentzer J."/>
            <person name="Ahren D."/>
            <person name="Johansson T."/>
            <person name="Persson P."/>
            <person name="Tunlid A."/>
        </authorList>
    </citation>
    <scope>NUCLEOTIDE SEQUENCE [LARGE SCALE GENOMIC DNA]</scope>
    <source>
        <strain evidence="6 7">CBS 102.39</strain>
    </source>
</reference>
<organism evidence="6 7">
    <name type="scientific">Agrocybe pediades</name>
    <dbReference type="NCBI Taxonomy" id="84607"/>
    <lineage>
        <taxon>Eukaryota</taxon>
        <taxon>Fungi</taxon>
        <taxon>Dikarya</taxon>
        <taxon>Basidiomycota</taxon>
        <taxon>Agaricomycotina</taxon>
        <taxon>Agaricomycetes</taxon>
        <taxon>Agaricomycetidae</taxon>
        <taxon>Agaricales</taxon>
        <taxon>Agaricineae</taxon>
        <taxon>Strophariaceae</taxon>
        <taxon>Agrocybe</taxon>
    </lineage>
</organism>
<dbReference type="PANTHER" id="PTHR24304">
    <property type="entry name" value="CYTOCHROME P450 FAMILY 7"/>
    <property type="match status" value="1"/>
</dbReference>
<accession>A0A8H4QIS6</accession>
<evidence type="ECO:0000256" key="3">
    <source>
        <dbReference type="ARBA" id="ARBA00022723"/>
    </source>
</evidence>
<feature type="binding site" description="axial binding residue" evidence="5">
    <location>
        <position position="460"/>
    </location>
    <ligand>
        <name>heme</name>
        <dbReference type="ChEBI" id="CHEBI:30413"/>
    </ligand>
    <ligandPart>
        <name>Fe</name>
        <dbReference type="ChEBI" id="CHEBI:18248"/>
    </ligandPart>
</feature>
<dbReference type="PRINTS" id="PR00463">
    <property type="entry name" value="EP450I"/>
</dbReference>
<evidence type="ECO:0000256" key="5">
    <source>
        <dbReference type="PIRSR" id="PIRSR602401-1"/>
    </source>
</evidence>
<name>A0A8H4QIS6_9AGAR</name>
<keyword evidence="2 5" id="KW-0349">Heme</keyword>
<dbReference type="Proteomes" id="UP000521872">
    <property type="component" value="Unassembled WGS sequence"/>
</dbReference>
<keyword evidence="3 5" id="KW-0479">Metal-binding</keyword>
<comment type="similarity">
    <text evidence="1">Belongs to the cytochrome P450 family.</text>
</comment>
<dbReference type="GO" id="GO:0016705">
    <property type="term" value="F:oxidoreductase activity, acting on paired donors, with incorporation or reduction of molecular oxygen"/>
    <property type="evidence" value="ECO:0007669"/>
    <property type="project" value="InterPro"/>
</dbReference>
<comment type="cofactor">
    <cofactor evidence="5">
        <name>heme</name>
        <dbReference type="ChEBI" id="CHEBI:30413"/>
    </cofactor>
</comment>
<protein>
    <recommendedName>
        <fullName evidence="8">Cytochrome P450</fullName>
    </recommendedName>
</protein>
<dbReference type="SUPFAM" id="SSF48264">
    <property type="entry name" value="Cytochrome P450"/>
    <property type="match status" value="1"/>
</dbReference>
<evidence type="ECO:0000256" key="4">
    <source>
        <dbReference type="ARBA" id="ARBA00023004"/>
    </source>
</evidence>
<dbReference type="GO" id="GO:0004497">
    <property type="term" value="F:monooxygenase activity"/>
    <property type="evidence" value="ECO:0007669"/>
    <property type="project" value="InterPro"/>
</dbReference>
<dbReference type="InterPro" id="IPR050529">
    <property type="entry name" value="CYP450_sterol_14alpha_dmase"/>
</dbReference>
<dbReference type="Pfam" id="PF00067">
    <property type="entry name" value="p450"/>
    <property type="match status" value="1"/>
</dbReference>
<comment type="caution">
    <text evidence="6">The sequence shown here is derived from an EMBL/GenBank/DDBJ whole genome shotgun (WGS) entry which is preliminary data.</text>
</comment>
<dbReference type="GO" id="GO:0005506">
    <property type="term" value="F:iron ion binding"/>
    <property type="evidence" value="ECO:0007669"/>
    <property type="project" value="InterPro"/>
</dbReference>
<evidence type="ECO:0000256" key="2">
    <source>
        <dbReference type="ARBA" id="ARBA00022617"/>
    </source>
</evidence>